<comment type="similarity">
    <text evidence="1 4">Belongs to the HSP15 family.</text>
</comment>
<dbReference type="GO" id="GO:0034605">
    <property type="term" value="P:cellular response to heat"/>
    <property type="evidence" value="ECO:0007669"/>
    <property type="project" value="InterPro"/>
</dbReference>
<evidence type="ECO:0000313" key="8">
    <source>
        <dbReference type="Proteomes" id="UP000078228"/>
    </source>
</evidence>
<evidence type="ECO:0000256" key="2">
    <source>
        <dbReference type="ARBA" id="ARBA00022884"/>
    </source>
</evidence>
<dbReference type="GO" id="GO:0043023">
    <property type="term" value="F:ribosomal large subunit binding"/>
    <property type="evidence" value="ECO:0007669"/>
    <property type="project" value="InterPro"/>
</dbReference>
<dbReference type="InterPro" id="IPR036986">
    <property type="entry name" value="S4_RNA-bd_sf"/>
</dbReference>
<organism evidence="7 8">
    <name type="scientific">Moraxella catarrhalis</name>
    <name type="common">Branhamella catarrhalis</name>
    <dbReference type="NCBI Taxonomy" id="480"/>
    <lineage>
        <taxon>Bacteria</taxon>
        <taxon>Pseudomonadati</taxon>
        <taxon>Pseudomonadota</taxon>
        <taxon>Gammaproteobacteria</taxon>
        <taxon>Moraxellales</taxon>
        <taxon>Moraxellaceae</taxon>
        <taxon>Moraxella</taxon>
    </lineage>
</organism>
<keyword evidence="3 4" id="KW-0238">DNA-binding</keyword>
<comment type="caution">
    <text evidence="7">The sequence shown here is derived from an EMBL/GenBank/DDBJ whole genome shotgun (WGS) entry which is preliminary data.</text>
</comment>
<evidence type="ECO:0000256" key="3">
    <source>
        <dbReference type="ARBA" id="ARBA00023125"/>
    </source>
</evidence>
<keyword evidence="2 4" id="KW-0694">RNA-binding</keyword>
<dbReference type="SUPFAM" id="SSF55174">
    <property type="entry name" value="Alpha-L RNA-binding motif"/>
    <property type="match status" value="1"/>
</dbReference>
<dbReference type="RefSeq" id="WP_064611126.1">
    <property type="nucleotide sequence ID" value="NZ_LXHB01000085.1"/>
</dbReference>
<dbReference type="Proteomes" id="UP000078228">
    <property type="component" value="Unassembled WGS sequence"/>
</dbReference>
<protein>
    <recommendedName>
        <fullName evidence="4">Heat shock protein 15</fullName>
    </recommendedName>
</protein>
<dbReference type="EMBL" id="LXHC01000020">
    <property type="protein sequence ID" value="OAU96067.1"/>
    <property type="molecule type" value="Genomic_DNA"/>
</dbReference>
<dbReference type="PIRSF" id="PIRSF016821">
    <property type="entry name" value="HSP15"/>
    <property type="match status" value="1"/>
</dbReference>
<feature type="domain" description="RNA-binding S4" evidence="6">
    <location>
        <begin position="9"/>
        <end position="70"/>
    </location>
</feature>
<dbReference type="GO" id="GO:0003677">
    <property type="term" value="F:DNA binding"/>
    <property type="evidence" value="ECO:0007669"/>
    <property type="project" value="UniProtKB-KW"/>
</dbReference>
<dbReference type="SMART" id="SM00363">
    <property type="entry name" value="S4"/>
    <property type="match status" value="1"/>
</dbReference>
<evidence type="ECO:0000256" key="4">
    <source>
        <dbReference type="PIRNR" id="PIRNR016821"/>
    </source>
</evidence>
<dbReference type="PROSITE" id="PS50889">
    <property type="entry name" value="S4"/>
    <property type="match status" value="1"/>
</dbReference>
<dbReference type="InterPro" id="IPR025708">
    <property type="entry name" value="HSP15"/>
</dbReference>
<evidence type="ECO:0000259" key="6">
    <source>
        <dbReference type="SMART" id="SM00363"/>
    </source>
</evidence>
<dbReference type="InterPro" id="IPR002942">
    <property type="entry name" value="S4_RNA-bd"/>
</dbReference>
<name>A0A198ULF3_MORCA</name>
<dbReference type="Gene3D" id="3.10.290.10">
    <property type="entry name" value="RNA-binding S4 domain"/>
    <property type="match status" value="1"/>
</dbReference>
<dbReference type="Pfam" id="PF01479">
    <property type="entry name" value="S4"/>
    <property type="match status" value="1"/>
</dbReference>
<evidence type="ECO:0000256" key="1">
    <source>
        <dbReference type="ARBA" id="ARBA00008396"/>
    </source>
</evidence>
<evidence type="ECO:0000313" key="7">
    <source>
        <dbReference type="EMBL" id="OAU96067.1"/>
    </source>
</evidence>
<keyword evidence="8" id="KW-1185">Reference proteome</keyword>
<evidence type="ECO:0000256" key="5">
    <source>
        <dbReference type="SAM" id="MobiDB-lite"/>
    </source>
</evidence>
<sequence length="133" mass="15456">MTEHALTRVRADKWLWAARFFRTRSLAKEAIESGKVHMNGAKIKVSKELQVGDTLTIRQGHATRLEEKTIIVKALSENRGNATLAATLYEETDESKTQRAFMAEQRKLMNLARPDSRPDKKQRRELNKFKHHW</sequence>
<dbReference type="GO" id="GO:0003727">
    <property type="term" value="F:single-stranded RNA binding"/>
    <property type="evidence" value="ECO:0007669"/>
    <property type="project" value="InterPro"/>
</dbReference>
<reference evidence="7 8" key="1">
    <citation type="journal article" date="2016" name="Genome Biol. Evol.">
        <title>Comparative Genomic Analyses of the Moraxella catarrhalis Serosensitive and Seroresistant Lineages Demonstrate Their Independent Evolution.</title>
        <authorList>
            <person name="Earl J.P."/>
            <person name="de Vries S.P."/>
            <person name="Ahmed A."/>
            <person name="Powell E."/>
            <person name="Schultz M.P."/>
            <person name="Hermans P.W."/>
            <person name="Hill D.J."/>
            <person name="Zhou Z."/>
            <person name="Constantinidou C.I."/>
            <person name="Hu F.Z."/>
            <person name="Bootsma H.J."/>
            <person name="Ehrlich G.D."/>
        </authorList>
    </citation>
    <scope>NUCLEOTIDE SEQUENCE [LARGE SCALE GENOMIC DNA]</scope>
    <source>
        <strain evidence="7 8">Z7542</strain>
    </source>
</reference>
<dbReference type="OrthoDB" id="9797176at2"/>
<dbReference type="AlphaFoldDB" id="A0A198ULF3"/>
<proteinExistence type="inferred from homology"/>
<accession>A0A198ULF3</accession>
<dbReference type="eggNOG" id="COG1188">
    <property type="taxonomic scope" value="Bacteria"/>
</dbReference>
<gene>
    <name evidence="7" type="ORF">AO384_1104</name>
</gene>
<dbReference type="PATRIC" id="fig|480.237.peg.2097"/>
<feature type="region of interest" description="Disordered" evidence="5">
    <location>
        <begin position="111"/>
        <end position="133"/>
    </location>
</feature>
<feature type="compositionally biased region" description="Basic and acidic residues" evidence="5">
    <location>
        <begin position="114"/>
        <end position="133"/>
    </location>
</feature>
<dbReference type="CDD" id="cd00165">
    <property type="entry name" value="S4"/>
    <property type="match status" value="1"/>
</dbReference>